<dbReference type="OrthoDB" id="1856718at2759"/>
<sequence>MNHVRAVFIIFTTGDGKPSDSAEKFYRRINRGPLSPNYLEKLNYVLLDSVVKEKKLPPHIQSYLSLKDLFTHCIEIRSIPKRSELERFYSSKVLAYLHVSLF</sequence>
<dbReference type="SUPFAM" id="SSF52218">
    <property type="entry name" value="Flavoproteins"/>
    <property type="match status" value="1"/>
</dbReference>
<keyword evidence="2" id="KW-1185">Reference proteome</keyword>
<protein>
    <submittedName>
        <fullName evidence="1">Uncharacterized protein</fullName>
    </submittedName>
</protein>
<dbReference type="Proteomes" id="UP000887116">
    <property type="component" value="Unassembled WGS sequence"/>
</dbReference>
<comment type="caution">
    <text evidence="1">The sequence shown here is derived from an EMBL/GenBank/DDBJ whole genome shotgun (WGS) entry which is preliminary data.</text>
</comment>
<organism evidence="1 2">
    <name type="scientific">Trichonephila clavata</name>
    <name type="common">Joro spider</name>
    <name type="synonym">Nephila clavata</name>
    <dbReference type="NCBI Taxonomy" id="2740835"/>
    <lineage>
        <taxon>Eukaryota</taxon>
        <taxon>Metazoa</taxon>
        <taxon>Ecdysozoa</taxon>
        <taxon>Arthropoda</taxon>
        <taxon>Chelicerata</taxon>
        <taxon>Arachnida</taxon>
        <taxon>Araneae</taxon>
        <taxon>Araneomorphae</taxon>
        <taxon>Entelegynae</taxon>
        <taxon>Araneoidea</taxon>
        <taxon>Nephilidae</taxon>
        <taxon>Trichonephila</taxon>
    </lineage>
</organism>
<dbReference type="InterPro" id="IPR023173">
    <property type="entry name" value="NADPH_Cyt_P450_Rdtase_alpha"/>
</dbReference>
<dbReference type="AlphaFoldDB" id="A0A8X6HTU7"/>
<dbReference type="GO" id="GO:0016491">
    <property type="term" value="F:oxidoreductase activity"/>
    <property type="evidence" value="ECO:0007669"/>
    <property type="project" value="InterPro"/>
</dbReference>
<name>A0A8X6HTU7_TRICU</name>
<evidence type="ECO:0000313" key="1">
    <source>
        <dbReference type="EMBL" id="GFR09484.1"/>
    </source>
</evidence>
<dbReference type="EMBL" id="BMAO01016553">
    <property type="protein sequence ID" value="GFR09484.1"/>
    <property type="molecule type" value="Genomic_DNA"/>
</dbReference>
<gene>
    <name evidence="1" type="ORF">TNCT_470511</name>
</gene>
<dbReference type="InterPro" id="IPR029039">
    <property type="entry name" value="Flavoprotein-like_sf"/>
</dbReference>
<accession>A0A8X6HTU7</accession>
<reference evidence="1" key="1">
    <citation type="submission" date="2020-07" db="EMBL/GenBank/DDBJ databases">
        <title>Multicomponent nature underlies the extraordinary mechanical properties of spider dragline silk.</title>
        <authorList>
            <person name="Kono N."/>
            <person name="Nakamura H."/>
            <person name="Mori M."/>
            <person name="Yoshida Y."/>
            <person name="Ohtoshi R."/>
            <person name="Malay A.D."/>
            <person name="Moran D.A.P."/>
            <person name="Tomita M."/>
            <person name="Numata K."/>
            <person name="Arakawa K."/>
        </authorList>
    </citation>
    <scope>NUCLEOTIDE SEQUENCE</scope>
</reference>
<evidence type="ECO:0000313" key="2">
    <source>
        <dbReference type="Proteomes" id="UP000887116"/>
    </source>
</evidence>
<proteinExistence type="predicted"/>
<dbReference type="Gene3D" id="1.20.990.10">
    <property type="entry name" value="NADPH-cytochrome p450 Reductase, Chain A, domain 3"/>
    <property type="match status" value="1"/>
</dbReference>